<dbReference type="EC" id="2.3.1.-" evidence="4"/>
<dbReference type="InterPro" id="IPR016181">
    <property type="entry name" value="Acyl_CoA_acyltransferase"/>
</dbReference>
<dbReference type="GO" id="GO:0016747">
    <property type="term" value="F:acyltransferase activity, transferring groups other than amino-acyl groups"/>
    <property type="evidence" value="ECO:0007669"/>
    <property type="project" value="InterPro"/>
</dbReference>
<keyword evidence="2 4" id="KW-0012">Acyltransferase</keyword>
<dbReference type="InterPro" id="IPR000182">
    <property type="entry name" value="GNAT_dom"/>
</dbReference>
<evidence type="ECO:0000313" key="5">
    <source>
        <dbReference type="Proteomes" id="UP000248857"/>
    </source>
</evidence>
<accession>A0A2W1JKM8</accession>
<evidence type="ECO:0000256" key="2">
    <source>
        <dbReference type="ARBA" id="ARBA00023315"/>
    </source>
</evidence>
<dbReference type="Pfam" id="PF13420">
    <property type="entry name" value="Acetyltransf_4"/>
    <property type="match status" value="1"/>
</dbReference>
<evidence type="ECO:0000313" key="4">
    <source>
        <dbReference type="EMBL" id="PZD73950.1"/>
    </source>
</evidence>
<protein>
    <submittedName>
        <fullName evidence="4">L-methionine sulfoximine/L-methionine sulfone acetyltransferase</fullName>
        <ecNumber evidence="4">2.3.1.-</ecNumber>
    </submittedName>
</protein>
<keyword evidence="5" id="KW-1185">Reference proteome</keyword>
<dbReference type="Gene3D" id="3.40.630.30">
    <property type="match status" value="1"/>
</dbReference>
<comment type="caution">
    <text evidence="4">The sequence shown here is derived from an EMBL/GenBank/DDBJ whole genome shotgun (WGS) entry which is preliminary data.</text>
</comment>
<dbReference type="SUPFAM" id="SSF55729">
    <property type="entry name" value="Acyl-CoA N-acyltransferases (Nat)"/>
    <property type="match status" value="1"/>
</dbReference>
<proteinExistence type="predicted"/>
<reference evidence="4 5" key="1">
    <citation type="journal article" date="2018" name="Sci. Rep.">
        <title>A novel species of the marine cyanobacterium Acaryochloris with a unique pigment content and lifestyle.</title>
        <authorList>
            <person name="Partensky F."/>
            <person name="Six C."/>
            <person name="Ratin M."/>
            <person name="Garczarek L."/>
            <person name="Vaulot D."/>
            <person name="Probert I."/>
            <person name="Calteau A."/>
            <person name="Gourvil P."/>
            <person name="Marie D."/>
            <person name="Grebert T."/>
            <person name="Bouchier C."/>
            <person name="Le Panse S."/>
            <person name="Gachenot M."/>
            <person name="Rodriguez F."/>
            <person name="Garrido J.L."/>
        </authorList>
    </citation>
    <scope>NUCLEOTIDE SEQUENCE [LARGE SCALE GENOMIC DNA]</scope>
    <source>
        <strain evidence="4 5">RCC1774</strain>
    </source>
</reference>
<evidence type="ECO:0000259" key="3">
    <source>
        <dbReference type="PROSITE" id="PS51186"/>
    </source>
</evidence>
<dbReference type="AlphaFoldDB" id="A0A2W1JKM8"/>
<dbReference type="PROSITE" id="PS51186">
    <property type="entry name" value="GNAT"/>
    <property type="match status" value="1"/>
</dbReference>
<evidence type="ECO:0000256" key="1">
    <source>
        <dbReference type="ARBA" id="ARBA00022679"/>
    </source>
</evidence>
<sequence length="174" mass="19636">MDSRDLADASISVRPSKRQDYSAVASIYNQAIATGGMTFHEQELSAGYIQRWVEGFCDRESLLVLVYNDQILGWGVVKRYSDRTGYRFCCETSIYLDSAETGKGYGSILQKALLQKAVELNYHHVVLKIVASNQGSIRFHEQFGFETVGIQEEIGFTHGRWHDVAIMQLILPAH</sequence>
<feature type="domain" description="N-acetyltransferase" evidence="3">
    <location>
        <begin position="11"/>
        <end position="172"/>
    </location>
</feature>
<dbReference type="OrthoDB" id="9798006at2"/>
<dbReference type="EMBL" id="PQWO01000004">
    <property type="protein sequence ID" value="PZD73950.1"/>
    <property type="molecule type" value="Genomic_DNA"/>
</dbReference>
<dbReference type="PANTHER" id="PTHR43072">
    <property type="entry name" value="N-ACETYLTRANSFERASE"/>
    <property type="match status" value="1"/>
</dbReference>
<dbReference type="Proteomes" id="UP000248857">
    <property type="component" value="Unassembled WGS sequence"/>
</dbReference>
<dbReference type="PANTHER" id="PTHR43072:SF23">
    <property type="entry name" value="UPF0039 PROTEIN C11D3.02C"/>
    <property type="match status" value="1"/>
</dbReference>
<organism evidence="4 5">
    <name type="scientific">Acaryochloris thomasi RCC1774</name>
    <dbReference type="NCBI Taxonomy" id="1764569"/>
    <lineage>
        <taxon>Bacteria</taxon>
        <taxon>Bacillati</taxon>
        <taxon>Cyanobacteriota</taxon>
        <taxon>Cyanophyceae</taxon>
        <taxon>Acaryochloridales</taxon>
        <taxon>Acaryochloridaceae</taxon>
        <taxon>Acaryochloris</taxon>
        <taxon>Acaryochloris thomasi</taxon>
    </lineage>
</organism>
<gene>
    <name evidence="4" type="ORF">C1752_01760</name>
</gene>
<keyword evidence="1 4" id="KW-0808">Transferase</keyword>
<dbReference type="CDD" id="cd04301">
    <property type="entry name" value="NAT_SF"/>
    <property type="match status" value="1"/>
</dbReference>
<name>A0A2W1JKM8_9CYAN</name>